<dbReference type="Gene3D" id="3.40.50.300">
    <property type="entry name" value="P-loop containing nucleotide triphosphate hydrolases"/>
    <property type="match status" value="1"/>
</dbReference>
<evidence type="ECO:0000256" key="1">
    <source>
        <dbReference type="ARBA" id="ARBA00008894"/>
    </source>
</evidence>
<accession>A0A0E0PLG4</accession>
<evidence type="ECO:0000259" key="9">
    <source>
        <dbReference type="Pfam" id="PF23559"/>
    </source>
</evidence>
<dbReference type="Proteomes" id="UP000008022">
    <property type="component" value="Unassembled WGS sequence"/>
</dbReference>
<keyword evidence="2" id="KW-0433">Leucine-rich repeat</keyword>
<evidence type="ECO:0000256" key="5">
    <source>
        <dbReference type="ARBA" id="ARBA00022821"/>
    </source>
</evidence>
<feature type="domain" description="Disease resistance N-terminal" evidence="8">
    <location>
        <begin position="33"/>
        <end position="95"/>
    </location>
</feature>
<dbReference type="Pfam" id="PF25019">
    <property type="entry name" value="LRR_R13L1-DRL21"/>
    <property type="match status" value="1"/>
</dbReference>
<feature type="domain" description="NB-ARC" evidence="7">
    <location>
        <begin position="196"/>
        <end position="370"/>
    </location>
</feature>
<organism evidence="11 12">
    <name type="scientific">Oryza rufipogon</name>
    <name type="common">Brownbeard rice</name>
    <name type="synonym">Asian wild rice</name>
    <dbReference type="NCBI Taxonomy" id="4529"/>
    <lineage>
        <taxon>Eukaryota</taxon>
        <taxon>Viridiplantae</taxon>
        <taxon>Streptophyta</taxon>
        <taxon>Embryophyta</taxon>
        <taxon>Tracheophyta</taxon>
        <taxon>Spermatophyta</taxon>
        <taxon>Magnoliopsida</taxon>
        <taxon>Liliopsida</taxon>
        <taxon>Poales</taxon>
        <taxon>Poaceae</taxon>
        <taxon>BOP clade</taxon>
        <taxon>Oryzoideae</taxon>
        <taxon>Oryzeae</taxon>
        <taxon>Oryzinae</taxon>
        <taxon>Oryza</taxon>
    </lineage>
</organism>
<keyword evidence="4" id="KW-0547">Nucleotide-binding</keyword>
<dbReference type="Gramene" id="ORUFI05G14740.1">
    <property type="protein sequence ID" value="ORUFI05G14740.1"/>
    <property type="gene ID" value="ORUFI05G14740"/>
</dbReference>
<dbReference type="Pfam" id="PF18052">
    <property type="entry name" value="Rx_N"/>
    <property type="match status" value="1"/>
</dbReference>
<evidence type="ECO:0000256" key="2">
    <source>
        <dbReference type="ARBA" id="ARBA00022614"/>
    </source>
</evidence>
<keyword evidence="6" id="KW-0067">ATP-binding</keyword>
<evidence type="ECO:0000259" key="8">
    <source>
        <dbReference type="Pfam" id="PF18052"/>
    </source>
</evidence>
<comment type="similarity">
    <text evidence="1">Belongs to the disease resistance NB-LRR family.</text>
</comment>
<dbReference type="InterPro" id="IPR056789">
    <property type="entry name" value="LRR_R13L1-DRL21"/>
</dbReference>
<evidence type="ECO:0000313" key="12">
    <source>
        <dbReference type="Proteomes" id="UP000008022"/>
    </source>
</evidence>
<evidence type="ECO:0008006" key="13">
    <source>
        <dbReference type="Google" id="ProtNLM"/>
    </source>
</evidence>
<dbReference type="Gene3D" id="1.10.10.10">
    <property type="entry name" value="Winged helix-like DNA-binding domain superfamily/Winged helix DNA-binding domain"/>
    <property type="match status" value="1"/>
</dbReference>
<dbReference type="GO" id="GO:0009626">
    <property type="term" value="P:plant-type hypersensitive response"/>
    <property type="evidence" value="ECO:0007669"/>
    <property type="project" value="UniProtKB-ARBA"/>
</dbReference>
<evidence type="ECO:0000256" key="4">
    <source>
        <dbReference type="ARBA" id="ARBA00022741"/>
    </source>
</evidence>
<dbReference type="SUPFAM" id="SSF52058">
    <property type="entry name" value="L domain-like"/>
    <property type="match status" value="1"/>
</dbReference>
<dbReference type="EnsemblPlants" id="ORUFI05G14740.1">
    <property type="protein sequence ID" value="ORUFI05G14740.1"/>
    <property type="gene ID" value="ORUFI05G14740"/>
</dbReference>
<dbReference type="eggNOG" id="KOG4658">
    <property type="taxonomic scope" value="Eukaryota"/>
</dbReference>
<dbReference type="SUPFAM" id="SSF52047">
    <property type="entry name" value="RNI-like"/>
    <property type="match status" value="1"/>
</dbReference>
<dbReference type="Gene3D" id="3.80.10.10">
    <property type="entry name" value="Ribonuclease Inhibitor"/>
    <property type="match status" value="3"/>
</dbReference>
<feature type="domain" description="R13L1/DRL21-like LRR repeat region" evidence="10">
    <location>
        <begin position="705"/>
        <end position="819"/>
    </location>
</feature>
<feature type="domain" description="Disease resistance protein winged helix" evidence="9">
    <location>
        <begin position="455"/>
        <end position="525"/>
    </location>
</feature>
<protein>
    <recommendedName>
        <fullName evidence="13">Rp1-like protein</fullName>
    </recommendedName>
</protein>
<dbReference type="HOGENOM" id="CLU_000837_8_0_1"/>
<dbReference type="STRING" id="4529.A0A0E0PLG4"/>
<evidence type="ECO:0000259" key="10">
    <source>
        <dbReference type="Pfam" id="PF25019"/>
    </source>
</evidence>
<dbReference type="InterPro" id="IPR002182">
    <property type="entry name" value="NB-ARC"/>
</dbReference>
<name>A0A0E0PLG4_ORYRU</name>
<dbReference type="InterPro" id="IPR058922">
    <property type="entry name" value="WHD_DRP"/>
</dbReference>
<dbReference type="Pfam" id="PF23559">
    <property type="entry name" value="WHD_DRP"/>
    <property type="match status" value="1"/>
</dbReference>
<dbReference type="FunFam" id="1.10.10.10:FF:000322">
    <property type="entry name" value="Probable disease resistance protein At1g63360"/>
    <property type="match status" value="1"/>
</dbReference>
<evidence type="ECO:0000313" key="11">
    <source>
        <dbReference type="EnsemblPlants" id="ORUFI05G14740.1"/>
    </source>
</evidence>
<sequence>MAEVALASLRLAASPILNKLLADASTYLGVDMASELRELETSIMPQFELLIEEAEKGNHRAKLDKWIRELKEALYNAEDLLDEHEYDILKRKVKNGGEDPSPDLEHASSIGSIIKKPMRAASSSLSNLRPKNIKLVRQLKELKAILAKARDFREMLGLPAGSSVEGAQTGHTKTVVVTAATSTPPPKVFGRDADRDRIVDLLTQHKTCAEASRFVVSIVGPGGMGKSTLAQYVYNDKTIQEHFDVTMWVCISRKLDVHRHTREIIESATKEKCQRVGNMDVLQYKLKEILQKKEKVLLVLDDIWFDKSQDVEEWDLLLAPILSSQNGATKVLVTSRSKTLPPALFSEDVIDLENMKDTEFQALFKHHAFSGATIRDLQMCGWFEEHAVKITERLGRSPLAAKVVGSNLKRVMNIDDWKGALTIKIDNLSEPKRALLWSYQKLDPCLQRCFLYCSLFPKGYKYIIDELVHLWVAEGFIDARDTNKRMEDTGMDYFKEMVSGSFFQPFSERFDSTVYIMHDLLHDLAESLSREDCFRLEDDKVREIPCTVRHLSVRVESIIQHKPSVCKLQHLRTLICIDPLVDVGSNIFEQVVLNLKKLQVLYLSFYNTRKLPESIGQLKHLRYLNIKKTLISELPKSLCDLYHLELLYLRPKSRLPDKLCNLCKLRHLQMYSDGLELSRIPDIGRLTLLQRIDSFHVLKQKGHELRQLRNMNEIGGYLSLRNLENVIGKDEALESKLYQKSRLEGLTLEWNDANNMNPENCLHVEILEGLVPPPQLEHLSKLVTRGALERLPSNTKLFRRCRELSLKNLPNMKELSFLPAGLTTLSIRRCPLLLFVTNDELEYHDHSEHITRTEQLVAQFALVGVMGPFLDALSSDHSSMKQLAALMDSDISKNLQTIECALEREDEVVMTQDVIKEWMCCHEQRMRLISTRRIGLPLVPPSGLSELSVKSCTITDAALSICLGGLASLRFLSLHDIMTLTALPSEEVLKSLTKLDHFIIDACLFLGSLGGLRAATSLSKLWLYSCPALELARGAEFMPASLEILSISYCVLAPDLFCGHWPHLEDICIDNCRSSVSLFVGDLCSLKQFTLNHLPDLCVLEGLSSLQLHRVRLIDIPKFTAECVSQFRVQDSLLVSSSAVLNNIISAEGFTVPASLTLDSCKEPSVSFEETRNSSYIKELKLRDCQMSSLQGNLKCLSRLEVLDIFCCPNISSLPDLPSSLQRIDIWDCPNISCLPDLPSSLQRISIDNCPNISSLPDLPSSLQRIYILHCELLKESCRAPDGESWPKIAHIRWKYID</sequence>
<dbReference type="PANTHER" id="PTHR36766:SF60">
    <property type="entry name" value="NB-ARC DOMAIN-CONTAINING PROTEIN"/>
    <property type="match status" value="1"/>
</dbReference>
<dbReference type="GO" id="GO:0043531">
    <property type="term" value="F:ADP binding"/>
    <property type="evidence" value="ECO:0007669"/>
    <property type="project" value="InterPro"/>
</dbReference>
<keyword evidence="12" id="KW-1185">Reference proteome</keyword>
<dbReference type="InterPro" id="IPR036388">
    <property type="entry name" value="WH-like_DNA-bd_sf"/>
</dbReference>
<dbReference type="InterPro" id="IPR041118">
    <property type="entry name" value="Rx_N"/>
</dbReference>
<dbReference type="Pfam" id="PF00931">
    <property type="entry name" value="NB-ARC"/>
    <property type="match status" value="1"/>
</dbReference>
<dbReference type="InterPro" id="IPR027417">
    <property type="entry name" value="P-loop_NTPase"/>
</dbReference>
<keyword evidence="5" id="KW-0611">Plant defense</keyword>
<dbReference type="InterPro" id="IPR032675">
    <property type="entry name" value="LRR_dom_sf"/>
</dbReference>
<dbReference type="SUPFAM" id="SSF52540">
    <property type="entry name" value="P-loop containing nucleoside triphosphate hydrolases"/>
    <property type="match status" value="1"/>
</dbReference>
<evidence type="ECO:0000256" key="6">
    <source>
        <dbReference type="ARBA" id="ARBA00022840"/>
    </source>
</evidence>
<dbReference type="GO" id="GO:0005524">
    <property type="term" value="F:ATP binding"/>
    <property type="evidence" value="ECO:0007669"/>
    <property type="project" value="UniProtKB-KW"/>
</dbReference>
<evidence type="ECO:0000259" key="7">
    <source>
        <dbReference type="Pfam" id="PF00931"/>
    </source>
</evidence>
<reference evidence="12" key="1">
    <citation type="submission" date="2013-06" db="EMBL/GenBank/DDBJ databases">
        <authorList>
            <person name="Zhao Q."/>
        </authorList>
    </citation>
    <scope>NUCLEOTIDE SEQUENCE</scope>
    <source>
        <strain evidence="12">cv. W1943</strain>
    </source>
</reference>
<dbReference type="PRINTS" id="PR00364">
    <property type="entry name" value="DISEASERSIST"/>
</dbReference>
<dbReference type="PANTHER" id="PTHR36766">
    <property type="entry name" value="PLANT BROAD-SPECTRUM MILDEW RESISTANCE PROTEIN RPW8"/>
    <property type="match status" value="1"/>
</dbReference>
<evidence type="ECO:0000256" key="3">
    <source>
        <dbReference type="ARBA" id="ARBA00022737"/>
    </source>
</evidence>
<dbReference type="GO" id="GO:0042742">
    <property type="term" value="P:defense response to bacterium"/>
    <property type="evidence" value="ECO:0007669"/>
    <property type="project" value="UniProtKB-ARBA"/>
</dbReference>
<dbReference type="GO" id="GO:0002758">
    <property type="term" value="P:innate immune response-activating signaling pathway"/>
    <property type="evidence" value="ECO:0007669"/>
    <property type="project" value="UniProtKB-ARBA"/>
</dbReference>
<reference evidence="11" key="2">
    <citation type="submission" date="2015-06" db="UniProtKB">
        <authorList>
            <consortium name="EnsemblPlants"/>
        </authorList>
    </citation>
    <scope>IDENTIFICATION</scope>
</reference>
<proteinExistence type="inferred from homology"/>
<keyword evidence="3" id="KW-0677">Repeat</keyword>
<dbReference type="OMA" id="CTMRLIS"/>